<dbReference type="InterPro" id="IPR001005">
    <property type="entry name" value="SANT/Myb"/>
</dbReference>
<comment type="caution">
    <text evidence="8">The sequence shown here is derived from an EMBL/GenBank/DDBJ whole genome shotgun (WGS) entry which is preliminary data.</text>
</comment>
<dbReference type="InterPro" id="IPR007309">
    <property type="entry name" value="TFIIIC_Bblock-bd"/>
</dbReference>
<protein>
    <recommendedName>
        <fullName evidence="7">Myb-like domain-containing protein</fullName>
    </recommendedName>
</protein>
<proteinExistence type="predicted"/>
<evidence type="ECO:0000313" key="9">
    <source>
        <dbReference type="Proteomes" id="UP000684084"/>
    </source>
</evidence>
<feature type="compositionally biased region" description="Basic and acidic residues" evidence="6">
    <location>
        <begin position="547"/>
        <end position="566"/>
    </location>
</feature>
<keyword evidence="4" id="KW-0804">Transcription</keyword>
<accession>A0A916EAM3</accession>
<evidence type="ECO:0000256" key="6">
    <source>
        <dbReference type="SAM" id="MobiDB-lite"/>
    </source>
</evidence>
<name>A0A916EAM3_9GLOM</name>
<comment type="subcellular location">
    <subcellularLocation>
        <location evidence="1">Nucleus</location>
    </subcellularLocation>
</comment>
<dbReference type="GO" id="GO:0005634">
    <property type="term" value="C:nucleus"/>
    <property type="evidence" value="ECO:0007669"/>
    <property type="project" value="UniProtKB-SubCell"/>
</dbReference>
<evidence type="ECO:0000256" key="3">
    <source>
        <dbReference type="ARBA" id="ARBA00023125"/>
    </source>
</evidence>
<organism evidence="8 9">
    <name type="scientific">Rhizophagus irregularis</name>
    <dbReference type="NCBI Taxonomy" id="588596"/>
    <lineage>
        <taxon>Eukaryota</taxon>
        <taxon>Fungi</taxon>
        <taxon>Fungi incertae sedis</taxon>
        <taxon>Mucoromycota</taxon>
        <taxon>Glomeromycotina</taxon>
        <taxon>Glomeromycetes</taxon>
        <taxon>Glomerales</taxon>
        <taxon>Glomeraceae</taxon>
        <taxon>Rhizophagus</taxon>
    </lineage>
</organism>
<evidence type="ECO:0000256" key="2">
    <source>
        <dbReference type="ARBA" id="ARBA00022553"/>
    </source>
</evidence>
<dbReference type="EMBL" id="CAGKOT010000031">
    <property type="protein sequence ID" value="CAB5373206.1"/>
    <property type="molecule type" value="Genomic_DNA"/>
</dbReference>
<dbReference type="OrthoDB" id="68020at2759"/>
<dbReference type="PROSITE" id="PS50090">
    <property type="entry name" value="MYB_LIKE"/>
    <property type="match status" value="1"/>
</dbReference>
<feature type="region of interest" description="Disordered" evidence="6">
    <location>
        <begin position="1189"/>
        <end position="1218"/>
    </location>
</feature>
<gene>
    <name evidence="8" type="ORF">CHRIB12_LOCUS13924</name>
</gene>
<dbReference type="GO" id="GO:0042791">
    <property type="term" value="P:5S class rRNA transcription by RNA polymerase III"/>
    <property type="evidence" value="ECO:0007669"/>
    <property type="project" value="TreeGrafter"/>
</dbReference>
<evidence type="ECO:0000256" key="1">
    <source>
        <dbReference type="ARBA" id="ARBA00004123"/>
    </source>
</evidence>
<dbReference type="GO" id="GO:0000127">
    <property type="term" value="C:transcription factor TFIIIC complex"/>
    <property type="evidence" value="ECO:0007669"/>
    <property type="project" value="InterPro"/>
</dbReference>
<evidence type="ECO:0000259" key="7">
    <source>
        <dbReference type="PROSITE" id="PS50090"/>
    </source>
</evidence>
<keyword evidence="5" id="KW-0539">Nucleus</keyword>
<feature type="compositionally biased region" description="Polar residues" evidence="6">
    <location>
        <begin position="602"/>
        <end position="615"/>
    </location>
</feature>
<dbReference type="Proteomes" id="UP000684084">
    <property type="component" value="Unassembled WGS sequence"/>
</dbReference>
<evidence type="ECO:0000313" key="8">
    <source>
        <dbReference type="EMBL" id="CAB5373206.1"/>
    </source>
</evidence>
<dbReference type="InterPro" id="IPR056020">
    <property type="entry name" value="DUF7599"/>
</dbReference>
<dbReference type="InterPro" id="IPR017956">
    <property type="entry name" value="AT_hook_DNA-bd_motif"/>
</dbReference>
<dbReference type="InterPro" id="IPR044210">
    <property type="entry name" value="Tfc3-like"/>
</dbReference>
<feature type="domain" description="Myb-like" evidence="7">
    <location>
        <begin position="1404"/>
        <end position="1461"/>
    </location>
</feature>
<feature type="region of interest" description="Disordered" evidence="6">
    <location>
        <begin position="504"/>
        <end position="629"/>
    </location>
</feature>
<dbReference type="SMART" id="SM00384">
    <property type="entry name" value="AT_hook"/>
    <property type="match status" value="2"/>
</dbReference>
<dbReference type="VEuPathDB" id="FungiDB:RhiirFUN_020013"/>
<dbReference type="GO" id="GO:0003677">
    <property type="term" value="F:DNA binding"/>
    <property type="evidence" value="ECO:0007669"/>
    <property type="project" value="UniProtKB-KW"/>
</dbReference>
<dbReference type="Pfam" id="PF04182">
    <property type="entry name" value="B-block_TFIIIC"/>
    <property type="match status" value="1"/>
</dbReference>
<feature type="region of interest" description="Disordered" evidence="6">
    <location>
        <begin position="344"/>
        <end position="370"/>
    </location>
</feature>
<keyword evidence="2" id="KW-0597">Phosphoprotein</keyword>
<evidence type="ECO:0000256" key="5">
    <source>
        <dbReference type="ARBA" id="ARBA00023242"/>
    </source>
</evidence>
<keyword evidence="3" id="KW-0238">DNA-binding</keyword>
<dbReference type="GO" id="GO:0006384">
    <property type="term" value="P:transcription initiation at RNA polymerase III promoter"/>
    <property type="evidence" value="ECO:0007669"/>
    <property type="project" value="InterPro"/>
</dbReference>
<evidence type="ECO:0000256" key="4">
    <source>
        <dbReference type="ARBA" id="ARBA00023163"/>
    </source>
</evidence>
<dbReference type="PANTHER" id="PTHR15180:SF1">
    <property type="entry name" value="GENERAL TRANSCRIPTION FACTOR 3C POLYPEPTIDE 1"/>
    <property type="match status" value="1"/>
</dbReference>
<dbReference type="VEuPathDB" id="FungiDB:RhiirFUN_020011"/>
<dbReference type="InterPro" id="IPR046488">
    <property type="entry name" value="Sfc3/Tfc3_C"/>
</dbReference>
<dbReference type="Pfam" id="PF20222">
    <property type="entry name" value="DUF6581"/>
    <property type="match status" value="2"/>
</dbReference>
<dbReference type="PANTHER" id="PTHR15180">
    <property type="entry name" value="GENERAL TRANSCRIPTION FACTOR 3C POLYPEPTIDE 1"/>
    <property type="match status" value="1"/>
</dbReference>
<reference evidence="8" key="1">
    <citation type="submission" date="2020-05" db="EMBL/GenBank/DDBJ databases">
        <authorList>
            <person name="Rincon C."/>
            <person name="Sanders R I."/>
            <person name="Robbins C."/>
            <person name="Chaturvedi A."/>
        </authorList>
    </citation>
    <scope>NUCLEOTIDE SEQUENCE</scope>
    <source>
        <strain evidence="8">CHB12</strain>
    </source>
</reference>
<dbReference type="Pfam" id="PF24538">
    <property type="entry name" value="DUF7599"/>
    <property type="match status" value="1"/>
</dbReference>
<sequence length="2220" mass="256415">MIDETIVYCLEEIAMEGAEGCGIDRLWVFVQEFLNKRCKEFVTFDEPEIMKPTIDETYKEFFWSQFSTSDNLSFCILKEVTSEQIQKSSIKGKKNTAASFKTTDEKNYQTVQIDNMSLEEIRTNYGDRFRIMTTEKFQKKILFGIVDISRPLSNQVWRILQHIAKHRSLGATQVDMARHFNIEPKSFSHYLKTLCNLKLIVKLKVTQNGIQTNLCILSGCAAQNKAYSGKSVYIPTSKIQVSQLSDDHDSADKIGDNVSFNSELVKIRLTEILDQAKNQVMSANDMRMALFAISNPTKNQRRWFNNRIDELTQNGYIEKVNVPKKSMEGPMERCFRLAKKYVRGNNNNNDKRKNKSSTVDTPESAIPHLESNEKPLQSGVFVDLPLDCQVYRLIHMAGEQGITAGELQCMFRNINDRVLNKSLTGLVIDLPPGLNRFIIKRAVECKGRERHYRYFSREGYMKFAVAHGLNLEDINQINSDEDRDSEYIHDPQWGVELLQDGEEEKNDDFLPSISTRERRRKKKNKERGIIEPPKMITTVPKKRGRPRKYDSEGELINKNEIPKIVEENSSEITDSKKKRGRPRKTDNMTGNNKPSKKIAKVDNSNSAHEQSNTTMVVKPKPKKTYTKRKKVDDKIITHVKVNMDIHEPNEESSTGIVNLHDEENNTVMQIDNPIIPNAYDSITQSNGNLNLPDHETDAGMIIDIDPEKDNILDDNNLIMATSQYQQTTELNIGSVVESFNDNSQEIDADLQPDDASVSKILEISNEKNLHNVKKVYKTKKKIPPVISITASLREKIIENLLKEHKVLECGATLINAYQDKIREYYNGMTSHTTSHTIDKKTLARTGSVMERKGLLRQYNIILPSLNGKDQNKLLFLSPKLSPESPEVKEYVTKLQDKALLVGRSYKAAKIEELVVELEPLSELQKRMAAEAAANNSVNLLADNLMSSDLNNESQISQSNASEKVPNDMCWLHCAREYGWINAKMIRAKILHQYFFNKINDAGPSDPCIMKEERIFQTAILLRDLPLDLYLKLVGQFTPSAKLTDYIRSGQNMSLSVINLPSDLRLEIFTGNYKFRQNLKKLIDILVALKLIKKLKRVFDGRGNPVLNMKKAFVPDDGVEDISTRNYSLPQNLLAPAYQLMRNVQMVDFSFPGPDRPNIGEYMLDTIENVSVYWSDLQYVAQKKFSESTYKSEDDNANSDSDCQVDSEDDDMSKRRKKGKASCVEDDPLRFITIARNWNSGFPLNSKQKKQLELYVDRRKLQTPYEDENKCRQIAQEIGLPFQKVRAYYKKIEDSFEMKNKENNVAKQKERRGKVAERSKNFAGIVSSAKGEPYFKRKKRENMVHKVLRKTQNETEVNLNNNSGRKSNREKLKQKELEELHGIAEEENLPIINDEERFETQYEQYSQRQRPVWNKEEDELLFYAYIIIKHRSAKYRFFWSPVTKVLPHKTREMCRRRFNVLMKNSAFQARVSNYLLFWKDIYNEAIKKGDLNEEEEKQMKDFDIINQMEYFKKIVKERPNVTRPKPIIPLPKDVKTLQEHFVVTYSSPNRHNRDLYFEDKLGGCSLRQKMKKLYAHSLTYRIPYNNIDYVLKEINNEKQIKLECIQALIKMILMTPEDQYDPTHAFAVLNRYEPYVKEAIDLVKETGAIVKVKGGSDRRIPGRGFHVSDKFLSVISGKLPDRMFSQAVNFYKKFKEIMIFDQFANSGDMACILDLLSAGKVALSFANPDAPILTKNIVPSHRSRKIDVANLNFDVSLTPNISSSITNTEIYDSESSKNNSIYGQKRKRSDDINSVFNQKRKRGEHYITEENNISNDKGKCENNTVQEKNTSAFKKGHFDSKQFLNTRKEASKVLKLLLESLDQEFKRDVKDVYYIIENRDKVGIPLVSLKKYPKLSEENLLRCINILETNHPSLIIKVGYNASRYVSSIYSKDWFVNTTQTTANKFKKQRTEKVNIEEKSSSHNVELSDESKTESVETFAPPRMWYDINGNFIESVFRGCLEAVLGLILQNPGICEADIYRKLSLVMSRCEIQDVLEELLDRKGIRRKSFIQPPKVTLFSKPAEFKECDFDSLDSNKITYYWCGKVPENGFDESERINIAEILNYWNRKTASKCVGNSTVRRAGHIRSLLWIAKGQTFVEKFYIEMKNRIPSTLYATKQMISLCPMLDHIEESEKEKIEKNIPMLRLGAVLEKLLEHPLQKVTNIRIWFPILTFAKFSFNR</sequence>
<dbReference type="SMART" id="SM00717">
    <property type="entry name" value="SANT"/>
    <property type="match status" value="1"/>
</dbReference>
<feature type="compositionally biased region" description="Basic residues" evidence="6">
    <location>
        <begin position="619"/>
        <end position="629"/>
    </location>
</feature>
<dbReference type="CDD" id="cd00167">
    <property type="entry name" value="SANT"/>
    <property type="match status" value="1"/>
</dbReference>